<gene>
    <name evidence="3" type="ORF">NDU88_008289</name>
</gene>
<evidence type="ECO:0000256" key="1">
    <source>
        <dbReference type="SAM" id="Coils"/>
    </source>
</evidence>
<protein>
    <recommendedName>
        <fullName evidence="5">t-SNARE coiled-coil homology domain-containing protein</fullName>
    </recommendedName>
</protein>
<evidence type="ECO:0008006" key="5">
    <source>
        <dbReference type="Google" id="ProtNLM"/>
    </source>
</evidence>
<feature type="region of interest" description="Disordered" evidence="2">
    <location>
        <begin position="1"/>
        <end position="36"/>
    </location>
</feature>
<dbReference type="Proteomes" id="UP001066276">
    <property type="component" value="Chromosome 7"/>
</dbReference>
<accession>A0AAV7PPZ0</accession>
<evidence type="ECO:0000313" key="3">
    <source>
        <dbReference type="EMBL" id="KAJ1129929.1"/>
    </source>
</evidence>
<organism evidence="3 4">
    <name type="scientific">Pleurodeles waltl</name>
    <name type="common">Iberian ribbed newt</name>
    <dbReference type="NCBI Taxonomy" id="8319"/>
    <lineage>
        <taxon>Eukaryota</taxon>
        <taxon>Metazoa</taxon>
        <taxon>Chordata</taxon>
        <taxon>Craniata</taxon>
        <taxon>Vertebrata</taxon>
        <taxon>Euteleostomi</taxon>
        <taxon>Amphibia</taxon>
        <taxon>Batrachia</taxon>
        <taxon>Caudata</taxon>
        <taxon>Salamandroidea</taxon>
        <taxon>Salamandridae</taxon>
        <taxon>Pleurodelinae</taxon>
        <taxon>Pleurodeles</taxon>
    </lineage>
</organism>
<evidence type="ECO:0000313" key="4">
    <source>
        <dbReference type="Proteomes" id="UP001066276"/>
    </source>
</evidence>
<keyword evidence="1" id="KW-0175">Coiled coil</keyword>
<reference evidence="3" key="1">
    <citation type="journal article" date="2022" name="bioRxiv">
        <title>Sequencing and chromosome-scale assembly of the giantPleurodeles waltlgenome.</title>
        <authorList>
            <person name="Brown T."/>
            <person name="Elewa A."/>
            <person name="Iarovenko S."/>
            <person name="Subramanian E."/>
            <person name="Araus A.J."/>
            <person name="Petzold A."/>
            <person name="Susuki M."/>
            <person name="Suzuki K.-i.T."/>
            <person name="Hayashi T."/>
            <person name="Toyoda A."/>
            <person name="Oliveira C."/>
            <person name="Osipova E."/>
            <person name="Leigh N.D."/>
            <person name="Simon A."/>
            <person name="Yun M.H."/>
        </authorList>
    </citation>
    <scope>NUCLEOTIDE SEQUENCE</scope>
    <source>
        <strain evidence="3">20211129_DDA</strain>
        <tissue evidence="3">Liver</tissue>
    </source>
</reference>
<proteinExistence type="predicted"/>
<evidence type="ECO:0000256" key="2">
    <source>
        <dbReference type="SAM" id="MobiDB-lite"/>
    </source>
</evidence>
<feature type="coiled-coil region" evidence="1">
    <location>
        <begin position="52"/>
        <end position="86"/>
    </location>
</feature>
<name>A0AAV7PPZ0_PLEWA</name>
<comment type="caution">
    <text evidence="3">The sequence shown here is derived from an EMBL/GenBank/DDBJ whole genome shotgun (WGS) entry which is preliminary data.</text>
</comment>
<keyword evidence="4" id="KW-1185">Reference proteome</keyword>
<dbReference type="EMBL" id="JANPWB010000011">
    <property type="protein sequence ID" value="KAJ1129929.1"/>
    <property type="molecule type" value="Genomic_DNA"/>
</dbReference>
<dbReference type="AlphaFoldDB" id="A0AAV7PPZ0"/>
<sequence length="169" mass="18375">MGKADQRQANISFDGGRKKGGAPTSQPEEKVVEEGTSDMSVKAMFLDLKNSLAEIDGKLDHLTEQMERIEAQVDDHDSCFEQLEARTSGLEDQRHEYAQTLRDRSCWGRALKAPLNLDRAPVATGRANTERPELLGAGPESPFKFGSCARFAGRARAKGGPVLCPSVTG</sequence>